<name>A0A3S4ZLH3_9PLAT</name>
<keyword evidence="2" id="KW-0472">Membrane</keyword>
<organism evidence="3 4">
    <name type="scientific">Protopolystoma xenopodis</name>
    <dbReference type="NCBI Taxonomy" id="117903"/>
    <lineage>
        <taxon>Eukaryota</taxon>
        <taxon>Metazoa</taxon>
        <taxon>Spiralia</taxon>
        <taxon>Lophotrochozoa</taxon>
        <taxon>Platyhelminthes</taxon>
        <taxon>Monogenea</taxon>
        <taxon>Polyopisthocotylea</taxon>
        <taxon>Polystomatidea</taxon>
        <taxon>Polystomatidae</taxon>
        <taxon>Protopolystoma</taxon>
    </lineage>
</organism>
<dbReference type="Proteomes" id="UP000784294">
    <property type="component" value="Unassembled WGS sequence"/>
</dbReference>
<accession>A0A3S4ZLH3</accession>
<feature type="transmembrane region" description="Helical" evidence="2">
    <location>
        <begin position="239"/>
        <end position="262"/>
    </location>
</feature>
<protein>
    <submittedName>
        <fullName evidence="3">Uncharacterized protein</fullName>
    </submittedName>
</protein>
<keyword evidence="2" id="KW-1133">Transmembrane helix</keyword>
<keyword evidence="4" id="KW-1185">Reference proteome</keyword>
<evidence type="ECO:0000313" key="3">
    <source>
        <dbReference type="EMBL" id="VEL14573.1"/>
    </source>
</evidence>
<reference evidence="3" key="1">
    <citation type="submission" date="2018-11" db="EMBL/GenBank/DDBJ databases">
        <authorList>
            <consortium name="Pathogen Informatics"/>
        </authorList>
    </citation>
    <scope>NUCLEOTIDE SEQUENCE</scope>
</reference>
<dbReference type="EMBL" id="CAAALY010021636">
    <property type="protein sequence ID" value="VEL14573.1"/>
    <property type="molecule type" value="Genomic_DNA"/>
</dbReference>
<feature type="compositionally biased region" description="Polar residues" evidence="1">
    <location>
        <begin position="127"/>
        <end position="148"/>
    </location>
</feature>
<keyword evidence="2" id="KW-0812">Transmembrane</keyword>
<proteinExistence type="predicted"/>
<gene>
    <name evidence="3" type="ORF">PXEA_LOCUS8013</name>
</gene>
<feature type="region of interest" description="Disordered" evidence="1">
    <location>
        <begin position="124"/>
        <end position="157"/>
    </location>
</feature>
<comment type="caution">
    <text evidence="3">The sequence shown here is derived from an EMBL/GenBank/DDBJ whole genome shotgun (WGS) entry which is preliminary data.</text>
</comment>
<dbReference type="AlphaFoldDB" id="A0A3S4ZLH3"/>
<evidence type="ECO:0000256" key="1">
    <source>
        <dbReference type="SAM" id="MobiDB-lite"/>
    </source>
</evidence>
<sequence length="263" mass="29204">MAVMTDHSIYLALRFTPNCFFLSSPSICKRSRTQPDSGTIHDNVASPINGNSPSGLASFAPSAEEPIFSRLALDDNSHLAVAEPRTNFDLKSDAIFSSLSSVSNGHSSFDRKAEVSTCQVMPEGSQDALSSHCGQNHTNQYSRNSCSRPRSRLDKDQETLPDGLISLRLMTRPGASAAKEQRWGMCLSELEAYRNEDHRSANTNFKKKQERIVCNTTGKMHIACEPRFRVDSVHSGKSILYIIIFILCFFLISHCWSSIGYLC</sequence>
<evidence type="ECO:0000313" key="4">
    <source>
        <dbReference type="Proteomes" id="UP000784294"/>
    </source>
</evidence>
<evidence type="ECO:0000256" key="2">
    <source>
        <dbReference type="SAM" id="Phobius"/>
    </source>
</evidence>